<organism evidence="1 2">
    <name type="scientific">Elysia chlorotica</name>
    <name type="common">Eastern emerald elysia</name>
    <name type="synonym">Sea slug</name>
    <dbReference type="NCBI Taxonomy" id="188477"/>
    <lineage>
        <taxon>Eukaryota</taxon>
        <taxon>Metazoa</taxon>
        <taxon>Spiralia</taxon>
        <taxon>Lophotrochozoa</taxon>
        <taxon>Mollusca</taxon>
        <taxon>Gastropoda</taxon>
        <taxon>Heterobranchia</taxon>
        <taxon>Euthyneura</taxon>
        <taxon>Panpulmonata</taxon>
        <taxon>Sacoglossa</taxon>
        <taxon>Placobranchoidea</taxon>
        <taxon>Plakobranchidae</taxon>
        <taxon>Elysia</taxon>
    </lineage>
</organism>
<evidence type="ECO:0000313" key="2">
    <source>
        <dbReference type="Proteomes" id="UP000271974"/>
    </source>
</evidence>
<dbReference type="AlphaFoldDB" id="A0A3S1CDZ8"/>
<gene>
    <name evidence="1" type="ORF">EGW08_002151</name>
</gene>
<dbReference type="SUPFAM" id="SSF55681">
    <property type="entry name" value="Class II aaRS and biotin synthetases"/>
    <property type="match status" value="1"/>
</dbReference>
<dbReference type="Gene3D" id="3.30.930.10">
    <property type="entry name" value="Bira Bifunctional Protein, Domain 2"/>
    <property type="match status" value="1"/>
</dbReference>
<keyword evidence="2" id="KW-1185">Reference proteome</keyword>
<protein>
    <recommendedName>
        <fullName evidence="3">Glycine--tRNA ligase</fullName>
    </recommendedName>
</protein>
<proteinExistence type="predicted"/>
<evidence type="ECO:0000313" key="1">
    <source>
        <dbReference type="EMBL" id="RUS90109.1"/>
    </source>
</evidence>
<dbReference type="Proteomes" id="UP000271974">
    <property type="component" value="Unassembled WGS sequence"/>
</dbReference>
<dbReference type="InterPro" id="IPR045864">
    <property type="entry name" value="aa-tRNA-synth_II/BPL/LPL"/>
</dbReference>
<dbReference type="EMBL" id="RQTK01000040">
    <property type="protein sequence ID" value="RUS90109.1"/>
    <property type="molecule type" value="Genomic_DNA"/>
</dbReference>
<comment type="caution">
    <text evidence="1">The sequence shown here is derived from an EMBL/GenBank/DDBJ whole genome shotgun (WGS) entry which is preliminary data.</text>
</comment>
<sequence length="123" mass="13706">MNSQVRNALNDASGLVHLLRQRGFIDLVSTTISGEEYNLASYGPLGTLLRRNILKQWWNLMVATQPNVFPVESPFLNSIEHEDLINPNRDVGSLRSSLQKDCSAKYPQVLKLTNGKLPISIAS</sequence>
<dbReference type="OrthoDB" id="57698at2759"/>
<feature type="non-terminal residue" evidence="1">
    <location>
        <position position="123"/>
    </location>
</feature>
<dbReference type="STRING" id="188477.A0A3S1CDZ8"/>
<evidence type="ECO:0008006" key="3">
    <source>
        <dbReference type="Google" id="ProtNLM"/>
    </source>
</evidence>
<accession>A0A3S1CDZ8</accession>
<name>A0A3S1CDZ8_ELYCH</name>
<reference evidence="1 2" key="1">
    <citation type="submission" date="2019-01" db="EMBL/GenBank/DDBJ databases">
        <title>A draft genome assembly of the solar-powered sea slug Elysia chlorotica.</title>
        <authorList>
            <person name="Cai H."/>
            <person name="Li Q."/>
            <person name="Fang X."/>
            <person name="Li J."/>
            <person name="Curtis N.E."/>
            <person name="Altenburger A."/>
            <person name="Shibata T."/>
            <person name="Feng M."/>
            <person name="Maeda T."/>
            <person name="Schwartz J.A."/>
            <person name="Shigenobu S."/>
            <person name="Lundholm N."/>
            <person name="Nishiyama T."/>
            <person name="Yang H."/>
            <person name="Hasebe M."/>
            <person name="Li S."/>
            <person name="Pierce S.K."/>
            <person name="Wang J."/>
        </authorList>
    </citation>
    <scope>NUCLEOTIDE SEQUENCE [LARGE SCALE GENOMIC DNA]</scope>
    <source>
        <strain evidence="1">EC2010</strain>
        <tissue evidence="1">Whole organism of an adult</tissue>
    </source>
</reference>